<dbReference type="InterPro" id="IPR018976">
    <property type="entry name" value="Imelysin-like"/>
</dbReference>
<dbReference type="CDD" id="cd14659">
    <property type="entry name" value="Imelysin-like_IPPA"/>
    <property type="match status" value="1"/>
</dbReference>
<keyword evidence="5" id="KW-1185">Reference proteome</keyword>
<keyword evidence="2" id="KW-0732">Signal</keyword>
<organism evidence="4 5">
    <name type="scientific">Diaphorobacter ruginosibacter</name>
    <dbReference type="NCBI Taxonomy" id="1715720"/>
    <lineage>
        <taxon>Bacteria</taxon>
        <taxon>Pseudomonadati</taxon>
        <taxon>Pseudomonadota</taxon>
        <taxon>Betaproteobacteria</taxon>
        <taxon>Burkholderiales</taxon>
        <taxon>Comamonadaceae</taxon>
        <taxon>Diaphorobacter</taxon>
    </lineage>
</organism>
<evidence type="ECO:0000256" key="2">
    <source>
        <dbReference type="ARBA" id="ARBA00022729"/>
    </source>
</evidence>
<dbReference type="KEGG" id="drg:H9K76_12050"/>
<dbReference type="GO" id="GO:0030313">
    <property type="term" value="C:cell envelope"/>
    <property type="evidence" value="ECO:0007669"/>
    <property type="project" value="UniProtKB-SubCell"/>
</dbReference>
<feature type="domain" description="Imelysin-like" evidence="3">
    <location>
        <begin position="70"/>
        <end position="338"/>
    </location>
</feature>
<proteinExistence type="predicted"/>
<dbReference type="Gene3D" id="1.20.1420.20">
    <property type="entry name" value="M75 peptidase, HXXE motif"/>
    <property type="match status" value="1"/>
</dbReference>
<dbReference type="Pfam" id="PF09375">
    <property type="entry name" value="Peptidase_M75"/>
    <property type="match status" value="1"/>
</dbReference>
<dbReference type="Proteomes" id="UP000515811">
    <property type="component" value="Chromosome"/>
</dbReference>
<accession>A0A7G9RII7</accession>
<name>A0A7G9RII7_9BURK</name>
<dbReference type="RefSeq" id="WP_187595685.1">
    <property type="nucleotide sequence ID" value="NZ_CP060714.1"/>
</dbReference>
<protein>
    <submittedName>
        <fullName evidence="4">Imelysin family protein</fullName>
    </submittedName>
</protein>
<evidence type="ECO:0000259" key="3">
    <source>
        <dbReference type="Pfam" id="PF09375"/>
    </source>
</evidence>
<reference evidence="4 5" key="1">
    <citation type="submission" date="2020-08" db="EMBL/GenBank/DDBJ databases">
        <title>Genome sequence of Diaphorobacter ruginosibacter DSM 27467T.</title>
        <authorList>
            <person name="Hyun D.-W."/>
            <person name="Bae J.-W."/>
        </authorList>
    </citation>
    <scope>NUCLEOTIDE SEQUENCE [LARGE SCALE GENOMIC DNA]</scope>
    <source>
        <strain evidence="4 5">DSM 27467</strain>
    </source>
</reference>
<dbReference type="InterPro" id="IPR034984">
    <property type="entry name" value="Imelysin-like_IPPA"/>
</dbReference>
<gene>
    <name evidence="4" type="ORF">H9K76_12050</name>
</gene>
<evidence type="ECO:0000313" key="4">
    <source>
        <dbReference type="EMBL" id="QNN55412.1"/>
    </source>
</evidence>
<sequence length="390" mass="42211">MTKTPFSFPLPGVRGLVCAGVMLGIFGALEAKAQEPVRDAAMPYYTAADMLQSLYGKYLPERAEGFVSASKLQERALAGFCSGAETNAGALRTQWRQTHAAWLALSTPNIGPLVVRRSLRQIDFTPIRSQLIERAVRKAPQTAADMELIGTPAKGFGALDWLLHQGLKPSTAECAFALQVAKAITVEAAALASDFKTLESRRWNEGSEEGGETSGRLGATAEETGSAMAEWVNQWLGGVERLRWIEMEKPIKTVEGTDKPASFARMAMADNLLEWQAQWQSLLMHALLTPAQRQLPPVPGKDLISIEALLLTKGHIALSLRWRDALGAVTMQLNEITKEAGGVHGPQAGDRANERILALAARLKAITVMFQSDIAPALDIPLGFNDTDGD</sequence>
<dbReference type="InterPro" id="IPR038352">
    <property type="entry name" value="Imelysin_sf"/>
</dbReference>
<comment type="subcellular location">
    <subcellularLocation>
        <location evidence="1">Cell envelope</location>
    </subcellularLocation>
</comment>
<dbReference type="EMBL" id="CP060714">
    <property type="protein sequence ID" value="QNN55412.1"/>
    <property type="molecule type" value="Genomic_DNA"/>
</dbReference>
<evidence type="ECO:0000313" key="5">
    <source>
        <dbReference type="Proteomes" id="UP000515811"/>
    </source>
</evidence>
<evidence type="ECO:0000256" key="1">
    <source>
        <dbReference type="ARBA" id="ARBA00004196"/>
    </source>
</evidence>
<dbReference type="AlphaFoldDB" id="A0A7G9RII7"/>